<feature type="non-terminal residue" evidence="1">
    <location>
        <position position="1"/>
    </location>
</feature>
<proteinExistence type="predicted"/>
<organism evidence="1">
    <name type="scientific">Homalodisca liturata</name>
    <dbReference type="NCBI Taxonomy" id="320908"/>
    <lineage>
        <taxon>Eukaryota</taxon>
        <taxon>Metazoa</taxon>
        <taxon>Ecdysozoa</taxon>
        <taxon>Arthropoda</taxon>
        <taxon>Hexapoda</taxon>
        <taxon>Insecta</taxon>
        <taxon>Pterygota</taxon>
        <taxon>Neoptera</taxon>
        <taxon>Paraneoptera</taxon>
        <taxon>Hemiptera</taxon>
        <taxon>Auchenorrhyncha</taxon>
        <taxon>Membracoidea</taxon>
        <taxon>Cicadellidae</taxon>
        <taxon>Cicadellinae</taxon>
        <taxon>Proconiini</taxon>
        <taxon>Homalodisca</taxon>
    </lineage>
</organism>
<name>A0A1B6HG17_9HEMI</name>
<accession>A0A1B6HG17</accession>
<protein>
    <submittedName>
        <fullName evidence="1">Uncharacterized protein</fullName>
    </submittedName>
</protein>
<sequence length="113" mass="11995">GEYPSVRSSLAHMDGGTLYVVPGLGKPERYEIFCLARKNGTRLVSLAVSASDGLVPSDRNPVVMGEFDGARAAEALDNGSIASTVANRRSKSLSKHSLGSIKAMVNRINAEYL</sequence>
<reference evidence="1" key="1">
    <citation type="submission" date="2015-11" db="EMBL/GenBank/DDBJ databases">
        <title>De novo transcriptome assembly of four potential Pierce s Disease insect vectors from Arizona vineyards.</title>
        <authorList>
            <person name="Tassone E.E."/>
        </authorList>
    </citation>
    <scope>NUCLEOTIDE SEQUENCE</scope>
</reference>
<gene>
    <name evidence="1" type="ORF">g.59060</name>
</gene>
<feature type="non-terminal residue" evidence="1">
    <location>
        <position position="113"/>
    </location>
</feature>
<dbReference type="AlphaFoldDB" id="A0A1B6HG17"/>
<dbReference type="EMBL" id="GECU01034022">
    <property type="protein sequence ID" value="JAS73684.1"/>
    <property type="molecule type" value="Transcribed_RNA"/>
</dbReference>
<evidence type="ECO:0000313" key="1">
    <source>
        <dbReference type="EMBL" id="JAS73684.1"/>
    </source>
</evidence>